<dbReference type="Gene3D" id="3.40.190.10">
    <property type="entry name" value="Periplasmic binding protein-like II"/>
    <property type="match status" value="2"/>
</dbReference>
<gene>
    <name evidence="4" type="primary">mifC</name>
    <name evidence="4" type="ORF">GCM10007916_31420</name>
</gene>
<comment type="caution">
    <text evidence="4">The sequence shown here is derived from an EMBL/GenBank/DDBJ whole genome shotgun (WGS) entry which is preliminary data.</text>
</comment>
<dbReference type="EMBL" id="BSPQ01000018">
    <property type="protein sequence ID" value="GLS92072.1"/>
    <property type="molecule type" value="Genomic_DNA"/>
</dbReference>
<reference evidence="5" key="1">
    <citation type="journal article" date="2019" name="Int. J. Syst. Evol. Microbiol.">
        <title>The Global Catalogue of Microorganisms (GCM) 10K type strain sequencing project: providing services to taxonomists for standard genome sequencing and annotation.</title>
        <authorList>
            <consortium name="The Broad Institute Genomics Platform"/>
            <consortium name="The Broad Institute Genome Sequencing Center for Infectious Disease"/>
            <person name="Wu L."/>
            <person name="Ma J."/>
        </authorList>
    </citation>
    <scope>NUCLEOTIDE SEQUENCE [LARGE SCALE GENOMIC DNA]</scope>
    <source>
        <strain evidence="5">NBRC 103166</strain>
    </source>
</reference>
<dbReference type="SUPFAM" id="SSF53850">
    <property type="entry name" value="Periplasmic binding protein-like II"/>
    <property type="match status" value="1"/>
</dbReference>
<dbReference type="PANTHER" id="PTHR30061:SF50">
    <property type="entry name" value="MALTOSE_MALTODEXTRIN-BINDING PERIPLASMIC PROTEIN"/>
    <property type="match status" value="1"/>
</dbReference>
<evidence type="ECO:0000313" key="4">
    <source>
        <dbReference type="EMBL" id="GLS92072.1"/>
    </source>
</evidence>
<dbReference type="Pfam" id="PF13416">
    <property type="entry name" value="SBP_bac_8"/>
    <property type="match status" value="1"/>
</dbReference>
<organism evidence="4 5">
    <name type="scientific">Psychromonas marina</name>
    <dbReference type="NCBI Taxonomy" id="88364"/>
    <lineage>
        <taxon>Bacteria</taxon>
        <taxon>Pseudomonadati</taxon>
        <taxon>Pseudomonadota</taxon>
        <taxon>Gammaproteobacteria</taxon>
        <taxon>Alteromonadales</taxon>
        <taxon>Psychromonadaceae</taxon>
        <taxon>Psychromonas</taxon>
    </lineage>
</organism>
<name>A0ABQ6E3X6_9GAMM</name>
<sequence>MFAAEKIIFWNGHQHTEYMNHLVEAFEKKTGIEVELHQFLSPQLRDVIVNQANTEELPDMLYIPGDFVGLYKDIKLSPVPDEWVSSEIDVRVKDSGKVKGTNYGIPLFQGNHLMLFYNRSLVKQPILDWDQLPEQVATFSKQVTFPITWNYREMYWLIPFMSGFNAWPIDGEKITLNTPEMVDALNFYKQLTDDGLVDPDCDHDCSVTRFKAGQSAYMINGDWVIRDLEKTLGDDLGIAMLPEIKGKAMTPMFSSYVLAYPSLTQDIKKLALLKRFSLFAQDNQGQQIILKEAGLMPVNNKVLREQTGEQTENQLMVIKQMRATRTMPTTDKMAVAWSAMGKGFTRFMDHNYPAEKTVILMQRFADREVKRRSAIEYN</sequence>
<accession>A0ABQ6E3X6</accession>
<protein>
    <recommendedName>
        <fullName evidence="6">Extracellular solute-binding protein</fullName>
    </recommendedName>
</protein>
<evidence type="ECO:0000313" key="5">
    <source>
        <dbReference type="Proteomes" id="UP001157353"/>
    </source>
</evidence>
<evidence type="ECO:0008006" key="6">
    <source>
        <dbReference type="Google" id="ProtNLM"/>
    </source>
</evidence>
<evidence type="ECO:0000256" key="3">
    <source>
        <dbReference type="ARBA" id="ARBA00022729"/>
    </source>
</evidence>
<dbReference type="InterPro" id="IPR006059">
    <property type="entry name" value="SBP"/>
</dbReference>
<keyword evidence="2" id="KW-0813">Transport</keyword>
<evidence type="ECO:0000256" key="1">
    <source>
        <dbReference type="ARBA" id="ARBA00008520"/>
    </source>
</evidence>
<proteinExistence type="inferred from homology"/>
<dbReference type="Proteomes" id="UP001157353">
    <property type="component" value="Unassembled WGS sequence"/>
</dbReference>
<evidence type="ECO:0000256" key="2">
    <source>
        <dbReference type="ARBA" id="ARBA00022448"/>
    </source>
</evidence>
<keyword evidence="3" id="KW-0732">Signal</keyword>
<keyword evidence="5" id="KW-1185">Reference proteome</keyword>
<comment type="similarity">
    <text evidence="1">Belongs to the bacterial solute-binding protein 1 family.</text>
</comment>
<dbReference type="PANTHER" id="PTHR30061">
    <property type="entry name" value="MALTOSE-BINDING PERIPLASMIC PROTEIN"/>
    <property type="match status" value="1"/>
</dbReference>